<accession>A0A103Y9L7</accession>
<dbReference type="InterPro" id="IPR058942">
    <property type="entry name" value="AT3G52170-like"/>
</dbReference>
<reference evidence="3 4" key="1">
    <citation type="journal article" date="2016" name="Sci. Rep.">
        <title>The genome sequence of the outbreeding globe artichoke constructed de novo incorporating a phase-aware low-pass sequencing strategy of F1 progeny.</title>
        <authorList>
            <person name="Scaglione D."/>
            <person name="Reyes-Chin-Wo S."/>
            <person name="Acquadro A."/>
            <person name="Froenicke L."/>
            <person name="Portis E."/>
            <person name="Beitel C."/>
            <person name="Tirone M."/>
            <person name="Mauro R."/>
            <person name="Lo Monaco A."/>
            <person name="Mauromicale G."/>
            <person name="Faccioli P."/>
            <person name="Cattivelli L."/>
            <person name="Rieseberg L."/>
            <person name="Michelmore R."/>
            <person name="Lanteri S."/>
        </authorList>
    </citation>
    <scope>NUCLEOTIDE SEQUENCE [LARGE SCALE GENOMIC DNA]</scope>
    <source>
        <strain evidence="3">2C</strain>
    </source>
</reference>
<dbReference type="InterPro" id="IPR058941">
    <property type="entry name" value="HTH_AT3G52170-like"/>
</dbReference>
<dbReference type="STRING" id="59895.A0A103Y9L7"/>
<evidence type="ECO:0000256" key="1">
    <source>
        <dbReference type="SAM" id="MobiDB-lite"/>
    </source>
</evidence>
<dbReference type="PANTHER" id="PTHR34568">
    <property type="entry name" value="RRM DOMAIN-CONTAINING PROTEIN"/>
    <property type="match status" value="1"/>
</dbReference>
<keyword evidence="4" id="KW-1185">Reference proteome</keyword>
<evidence type="ECO:0000259" key="2">
    <source>
        <dbReference type="Pfam" id="PF25896"/>
    </source>
</evidence>
<organism evidence="3 4">
    <name type="scientific">Cynara cardunculus var. scolymus</name>
    <name type="common">Globe artichoke</name>
    <name type="synonym">Cynara scolymus</name>
    <dbReference type="NCBI Taxonomy" id="59895"/>
    <lineage>
        <taxon>Eukaryota</taxon>
        <taxon>Viridiplantae</taxon>
        <taxon>Streptophyta</taxon>
        <taxon>Embryophyta</taxon>
        <taxon>Tracheophyta</taxon>
        <taxon>Spermatophyta</taxon>
        <taxon>Magnoliopsida</taxon>
        <taxon>eudicotyledons</taxon>
        <taxon>Gunneridae</taxon>
        <taxon>Pentapetalae</taxon>
        <taxon>asterids</taxon>
        <taxon>campanulids</taxon>
        <taxon>Asterales</taxon>
        <taxon>Asteraceae</taxon>
        <taxon>Carduoideae</taxon>
        <taxon>Cardueae</taxon>
        <taxon>Carduinae</taxon>
        <taxon>Cynara</taxon>
    </lineage>
</organism>
<feature type="compositionally biased region" description="Polar residues" evidence="1">
    <location>
        <begin position="152"/>
        <end position="166"/>
    </location>
</feature>
<name>A0A103Y9L7_CYNCS</name>
<dbReference type="AlphaFoldDB" id="A0A103Y9L7"/>
<proteinExistence type="predicted"/>
<feature type="region of interest" description="Disordered" evidence="1">
    <location>
        <begin position="142"/>
        <end position="174"/>
    </location>
</feature>
<comment type="caution">
    <text evidence="3">The sequence shown here is derived from an EMBL/GenBank/DDBJ whole genome shotgun (WGS) entry which is preliminary data.</text>
</comment>
<evidence type="ECO:0000313" key="3">
    <source>
        <dbReference type="EMBL" id="KVI05059.1"/>
    </source>
</evidence>
<dbReference type="Gramene" id="KVI05059">
    <property type="protein sequence ID" value="KVI05059"/>
    <property type="gene ID" value="Ccrd_016619"/>
</dbReference>
<sequence>MHVARGGWLGQTFALAKFDDSFEGKKSGIRRSKEERKGMVETFIRRYQKLNDGDFPSLNLTRKEVGGSFYTVREIVREIIQENRVLGPPKSPPGDKNMKNLDSFLEHHPLGSMSVDHHVHVPLADAQTLLRYESKSEQILNTSSIPELHQGNLDSDNLVDGSTNKTQRNEEANDPGFTELLAERGEEEHKSDEEVIYVETSQISGGHIVDTTHAAVTNDNGEEQTHIESLERRGNKVQKNGGKELEYSMSWRSEVVIETTHGTANNEPVEKMKNTELLVEGSMGEHVDEVNELVANQTQKHLLLEDVEVGTSSLEPVTSTIQNLDKKLSEREVLDDGLEEKDTENRKLATEKNEHLVSNEMHSPLASQKAQNILSTKENGVLHVNDHTDIKLEGTSPAEEKSVMGSGIKEIEWPRNSPTCDIHQGFHYRIREVLVLTILG</sequence>
<dbReference type="PANTHER" id="PTHR34568:SF1">
    <property type="entry name" value="DNA BINDING PROTEIN"/>
    <property type="match status" value="1"/>
</dbReference>
<evidence type="ECO:0000313" key="4">
    <source>
        <dbReference type="Proteomes" id="UP000243975"/>
    </source>
</evidence>
<dbReference type="EMBL" id="LEKV01001890">
    <property type="protein sequence ID" value="KVI05059.1"/>
    <property type="molecule type" value="Genomic_DNA"/>
</dbReference>
<gene>
    <name evidence="3" type="ORF">Ccrd_016619</name>
</gene>
<feature type="domain" description="AT3G52170-like helix-turn-helix" evidence="2">
    <location>
        <begin position="32"/>
        <end position="80"/>
    </location>
</feature>
<dbReference type="Pfam" id="PF25896">
    <property type="entry name" value="HTH_AT3G52170"/>
    <property type="match status" value="1"/>
</dbReference>
<protein>
    <recommendedName>
        <fullName evidence="2">AT3G52170-like helix-turn-helix domain-containing protein</fullName>
    </recommendedName>
</protein>
<dbReference type="Proteomes" id="UP000243975">
    <property type="component" value="Unassembled WGS sequence"/>
</dbReference>